<dbReference type="VEuPathDB" id="TriTrypDB:TM35_000032500"/>
<dbReference type="InterPro" id="IPR011992">
    <property type="entry name" value="EF-hand-dom_pair"/>
</dbReference>
<keyword evidence="1" id="KW-0479">Metal-binding</keyword>
<dbReference type="GeneID" id="39981797"/>
<evidence type="ECO:0000313" key="6">
    <source>
        <dbReference type="Proteomes" id="UP000192257"/>
    </source>
</evidence>
<dbReference type="GO" id="GO:0005509">
    <property type="term" value="F:calcium ion binding"/>
    <property type="evidence" value="ECO:0007669"/>
    <property type="project" value="InterPro"/>
</dbReference>
<dbReference type="InterPro" id="IPR051581">
    <property type="entry name" value="Ca-bind"/>
</dbReference>
<organism evidence="5 6">
    <name type="scientific">Trypanosoma theileri</name>
    <dbReference type="NCBI Taxonomy" id="67003"/>
    <lineage>
        <taxon>Eukaryota</taxon>
        <taxon>Discoba</taxon>
        <taxon>Euglenozoa</taxon>
        <taxon>Kinetoplastea</taxon>
        <taxon>Metakinetoplastina</taxon>
        <taxon>Trypanosomatida</taxon>
        <taxon>Trypanosomatidae</taxon>
        <taxon>Trypanosoma</taxon>
    </lineage>
</organism>
<protein>
    <submittedName>
        <fullName evidence="5">Calcyphosin</fullName>
    </submittedName>
</protein>
<proteinExistence type="predicted"/>
<dbReference type="SUPFAM" id="SSF47473">
    <property type="entry name" value="EF-hand"/>
    <property type="match status" value="1"/>
</dbReference>
<reference evidence="5 6" key="1">
    <citation type="submission" date="2017-03" db="EMBL/GenBank/DDBJ databases">
        <title>An alternative strategy for trypanosome survival in the mammalian bloodstream revealed through genome and transcriptome analysis of the ubiquitous bovine parasite Trypanosoma (Megatrypanum) theileri.</title>
        <authorList>
            <person name="Kelly S."/>
            <person name="Ivens A."/>
            <person name="Mott A."/>
            <person name="O'Neill E."/>
            <person name="Emms D."/>
            <person name="Macleod O."/>
            <person name="Voorheis P."/>
            <person name="Matthews J."/>
            <person name="Matthews K."/>
            <person name="Carrington M."/>
        </authorList>
    </citation>
    <scope>NUCLEOTIDE SEQUENCE [LARGE SCALE GENOMIC DNA]</scope>
    <source>
        <strain evidence="5">Edinburgh</strain>
    </source>
</reference>
<dbReference type="InterPro" id="IPR002048">
    <property type="entry name" value="EF_hand_dom"/>
</dbReference>
<sequence>MIGGQHTKERLSERLQGCQNQPKNRGYLPGTKLLTGGYSTETLQGNWSEERADAAYYDRKAVLPTHLQKVWTTDYRSMTSNATGPVSSPVFDQATLMDIVDHKQRAYPAHQPQLDSQREEIIKDFSKTTMKESYRDPREAKEKEEQYVPLVIGRSDTSQAKAVILRFQRQLQLSHHGQSAFPGNVLRLVRLSLHRNDTVGEGMLTVEEAQRAFEEATVITNRPECMALFRAFDVKGNGTISIDKIVEELRGELRDRRYSIVEKVYEMLKTLCPDGIVRLKRLVDLVDVDSMDTVMNGSVTSSDAHNAFVEQWDLPLDAYISFDTFLSFFKDASFEIDSDQEFEVLMRNIWHLSGGNGKSMNTSCRRVRVVHRNGRITFQEVKNDLDIRDNDPNITERIIANLASQGIKDVAKIEILPKKR</sequence>
<dbReference type="Proteomes" id="UP000192257">
    <property type="component" value="Unassembled WGS sequence"/>
</dbReference>
<feature type="domain" description="EF-hand" evidence="4">
    <location>
        <begin position="220"/>
        <end position="255"/>
    </location>
</feature>
<keyword evidence="6" id="KW-1185">Reference proteome</keyword>
<evidence type="ECO:0000259" key="4">
    <source>
        <dbReference type="PROSITE" id="PS50222"/>
    </source>
</evidence>
<name>A0A1X0P6D5_9TRYP</name>
<dbReference type="OrthoDB" id="444540at2759"/>
<dbReference type="PANTHER" id="PTHR34524">
    <property type="entry name" value="CALCYPHOSIN"/>
    <property type="match status" value="1"/>
</dbReference>
<dbReference type="PROSITE" id="PS50222">
    <property type="entry name" value="EF_HAND_2"/>
    <property type="match status" value="1"/>
</dbReference>
<dbReference type="STRING" id="67003.A0A1X0P6D5"/>
<evidence type="ECO:0000313" key="5">
    <source>
        <dbReference type="EMBL" id="ORC92497.1"/>
    </source>
</evidence>
<dbReference type="AlphaFoldDB" id="A0A1X0P6D5"/>
<dbReference type="PANTHER" id="PTHR34524:SF9">
    <property type="entry name" value="EF-HAND DOMAIN-CONTAINING PROTEIN"/>
    <property type="match status" value="1"/>
</dbReference>
<dbReference type="RefSeq" id="XP_028886563.1">
    <property type="nucleotide sequence ID" value="XM_029022017.1"/>
</dbReference>
<evidence type="ECO:0000256" key="3">
    <source>
        <dbReference type="ARBA" id="ARBA00022837"/>
    </source>
</evidence>
<evidence type="ECO:0000256" key="1">
    <source>
        <dbReference type="ARBA" id="ARBA00022723"/>
    </source>
</evidence>
<keyword evidence="2" id="KW-0677">Repeat</keyword>
<gene>
    <name evidence="5" type="ORF">TM35_000032500</name>
</gene>
<comment type="caution">
    <text evidence="5">The sequence shown here is derived from an EMBL/GenBank/DDBJ whole genome shotgun (WGS) entry which is preliminary data.</text>
</comment>
<accession>A0A1X0P6D5</accession>
<keyword evidence="3" id="KW-0106">Calcium</keyword>
<evidence type="ECO:0000256" key="2">
    <source>
        <dbReference type="ARBA" id="ARBA00022737"/>
    </source>
</evidence>
<dbReference type="Gene3D" id="1.10.238.10">
    <property type="entry name" value="EF-hand"/>
    <property type="match status" value="2"/>
</dbReference>
<dbReference type="EMBL" id="NBCO01000003">
    <property type="protein sequence ID" value="ORC92497.1"/>
    <property type="molecule type" value="Genomic_DNA"/>
</dbReference>